<evidence type="ECO:0000256" key="3">
    <source>
        <dbReference type="PROSITE-ProRule" id="PRU00339"/>
    </source>
</evidence>
<feature type="repeat" description="TPR" evidence="3">
    <location>
        <begin position="595"/>
        <end position="628"/>
    </location>
</feature>
<feature type="compositionally biased region" description="Low complexity" evidence="4">
    <location>
        <begin position="1465"/>
        <end position="1492"/>
    </location>
</feature>
<feature type="region of interest" description="Disordered" evidence="4">
    <location>
        <begin position="1328"/>
        <end position="1492"/>
    </location>
</feature>
<feature type="compositionally biased region" description="Basic and acidic residues" evidence="4">
    <location>
        <begin position="1432"/>
        <end position="1446"/>
    </location>
</feature>
<feature type="repeat" description="TPR" evidence="3">
    <location>
        <begin position="230"/>
        <end position="263"/>
    </location>
</feature>
<dbReference type="OrthoDB" id="343875at2759"/>
<evidence type="ECO:0000313" key="5">
    <source>
        <dbReference type="EMBL" id="PVU88746.1"/>
    </source>
</evidence>
<proteinExistence type="predicted"/>
<dbReference type="Pfam" id="PF13176">
    <property type="entry name" value="TPR_7"/>
    <property type="match status" value="1"/>
</dbReference>
<dbReference type="Pfam" id="PF07719">
    <property type="entry name" value="TPR_2"/>
    <property type="match status" value="1"/>
</dbReference>
<feature type="region of interest" description="Disordered" evidence="4">
    <location>
        <begin position="1185"/>
        <end position="1217"/>
    </location>
</feature>
<reference evidence="5 6" key="1">
    <citation type="journal article" date="2018" name="MBio">
        <title>Comparative Genomics Reveals the Core Gene Toolbox for the Fungus-Insect Symbiosis.</title>
        <authorList>
            <person name="Wang Y."/>
            <person name="Stata M."/>
            <person name="Wang W."/>
            <person name="Stajich J.E."/>
            <person name="White M.M."/>
            <person name="Moncalvo J.M."/>
        </authorList>
    </citation>
    <scope>NUCLEOTIDE SEQUENCE [LARGE SCALE GENOMIC DNA]</scope>
    <source>
        <strain evidence="5 6">SWE-8-4</strain>
    </source>
</reference>
<dbReference type="GO" id="GO:0006368">
    <property type="term" value="P:transcription elongation by RNA polymerase II"/>
    <property type="evidence" value="ECO:0007669"/>
    <property type="project" value="TreeGrafter"/>
</dbReference>
<evidence type="ECO:0000256" key="1">
    <source>
        <dbReference type="ARBA" id="ARBA00022737"/>
    </source>
</evidence>
<dbReference type="InterPro" id="IPR019734">
    <property type="entry name" value="TPR_rpt"/>
</dbReference>
<dbReference type="SMART" id="SM00028">
    <property type="entry name" value="TPR"/>
    <property type="match status" value="11"/>
</dbReference>
<dbReference type="InterPro" id="IPR013105">
    <property type="entry name" value="TPR_2"/>
</dbReference>
<dbReference type="GO" id="GO:0006355">
    <property type="term" value="P:regulation of DNA-templated transcription"/>
    <property type="evidence" value="ECO:0007669"/>
    <property type="project" value="InterPro"/>
</dbReference>
<dbReference type="SMART" id="SM00671">
    <property type="entry name" value="SEL1"/>
    <property type="match status" value="3"/>
</dbReference>
<dbReference type="InterPro" id="IPR031101">
    <property type="entry name" value="Ctr9"/>
</dbReference>
<feature type="compositionally biased region" description="Basic and acidic residues" evidence="4">
    <location>
        <begin position="1377"/>
        <end position="1389"/>
    </location>
</feature>
<feature type="compositionally biased region" description="Basic and acidic residues" evidence="4">
    <location>
        <begin position="1396"/>
        <end position="1406"/>
    </location>
</feature>
<dbReference type="Proteomes" id="UP000245383">
    <property type="component" value="Unassembled WGS sequence"/>
</dbReference>
<evidence type="ECO:0000313" key="6">
    <source>
        <dbReference type="Proteomes" id="UP000245383"/>
    </source>
</evidence>
<feature type="repeat" description="TPR" evidence="3">
    <location>
        <begin position="161"/>
        <end position="194"/>
    </location>
</feature>
<dbReference type="PANTHER" id="PTHR14027">
    <property type="entry name" value="RNA POLYMERASE-ASSOCIATED PROTEIN CTR9"/>
    <property type="match status" value="1"/>
</dbReference>
<name>A0A2T9Y8U8_9FUNG</name>
<dbReference type="PROSITE" id="PS50293">
    <property type="entry name" value="TPR_REGION"/>
    <property type="match status" value="1"/>
</dbReference>
<feature type="region of interest" description="Disordered" evidence="4">
    <location>
        <begin position="1011"/>
        <end position="1048"/>
    </location>
</feature>
<dbReference type="STRING" id="133385.A0A2T9Y8U8"/>
<gene>
    <name evidence="5" type="ORF">BB561_005720</name>
</gene>
<feature type="repeat" description="TPR" evidence="3">
    <location>
        <begin position="358"/>
        <end position="391"/>
    </location>
</feature>
<dbReference type="PROSITE" id="PS50005">
    <property type="entry name" value="TPR"/>
    <property type="match status" value="4"/>
</dbReference>
<dbReference type="GO" id="GO:0000993">
    <property type="term" value="F:RNA polymerase II complex binding"/>
    <property type="evidence" value="ECO:0007669"/>
    <property type="project" value="TreeGrafter"/>
</dbReference>
<feature type="compositionally biased region" description="Basic and acidic residues" evidence="4">
    <location>
        <begin position="1185"/>
        <end position="1197"/>
    </location>
</feature>
<dbReference type="Gene3D" id="1.25.40.10">
    <property type="entry name" value="Tetratricopeptide repeat domain"/>
    <property type="match status" value="3"/>
</dbReference>
<sequence>MEPPLGRVVEIPLEGSENVLEIDCSQLPESSYDICEVLEQENSDIKFYLIFSLEYYKQKKTDEAILLLKRGLSKDTPLDSLSKLPLINFLANIYIQKAKRYHFFENAKILSIYSSKSNQLQDESAIISQIDFEKIKSGREAFFQLAIALFKEADRIQPDNITTQLGKGVLYLTSRKYNLALQFFNSTLQTSPKSIGALIGKAKTLYAQKLYLQALNSYQQVLLLNSDCELDPRIGIGLCFYKLGKVKEAALAFEKSIQINDKNLAPHVLLSLVKQNSVKARVSSDFSIVSPNPVDNEHIRDELKQAMEYLKKSYLLDPDNPVVLICMSRIFFYRNDYEKATEAAIKAFALSVDNIIQAEAQFQLARILHATQKYEKAYELYQKALKLNSEHPLARLGLGQIQVYKAEMAAAILNFQTLLTRFPKCIELLHYLGFIHSTLSNQKLQAVEYYEFKIKTIASAGDESWNGDWYDKLDVFLEPDVFLECAYLLENIDISKAKKFYMAARDILKLSKAQTDLHKHKNSYILVEILNNIGVLDMLNNQNATAVEELNSSINMFEKLQSDTLGLSKRDLGINSLEESTDTLDLDQRFNNIDATILYNLGRAYESLSNYEKAEEIYNKLISKFPHYINGLLRLGVIYLNVKKSYKKSNEYFEQAYTLNPSNITTLLLQSELKFISGDLHNGRKMLENILKNIEKHDLYTLLSLGNYYLKAVRSEMSSINQLKQTHGLEIQNSEDNENKIQKSSDKHDLSKISLEYKKHVTNLSATYKRAHEFLKKCLTLNPKCMFAANGFAAVLAERGYYSHAKDIFISIRVAQVSCSIENSFIGGTSITNTIPNNSTTGSSNNTFGVGISNLDSLLNLSTGFELPDVLGGQYSHESGLITCSNLAHVYVELGEYRTAINLYESCIKKIRSKINKYSNMDYTSIYLADLRNLQLCLSRALYIQARSNKSILIMQQAVDHLSSLCLDFEKQEPENQLNSNYNILPQEENNNNSILSSDLSDKSSKISIAESKTELDKQSSTSPISEPKPPFSSTNSKKSNKPNIKDLPTLTVSKYNNMILVDGLDPVIIYNLALARQNLAQMVSELPPEQFSTEEFDTVLAGLNESNTTFSKLSLIKQPLSKLLRDFSSQKNIKNNQKLKDHTQLEVARHPPKFPIDPKFAIHRASYGKYIFSSLQKKIQTHINMEKQKKEQAEASRKRRYEQQAQQEAEREATLQAQQKQEDLLLEQTKLRNDLLRAEMSKPSYGMNTQANDGYISTDDPENNKMPKQRKRATKTISNKKRTREHSIVDKDYDSDINENDERDYNRRYDKLSRRKNRAILSGSESNGEYKFNATENSKKTIDEDQRSNIATKGYNKSQKGDDNTINKKPRKSLKRRTEALKGKAKTTERKKKPRQFDAEQHESLEYSDSEVLTTKRKTQSKSKLYTAAKTDSKINKSTESKKNSENPSFKAKENLISSPFNNDDLFGNGSDLSSLSDISSGFNSDAALSS</sequence>
<dbReference type="InterPro" id="IPR006597">
    <property type="entry name" value="Sel1-like"/>
</dbReference>
<accession>A0A2T9Y8U8</accession>
<dbReference type="PANTHER" id="PTHR14027:SF2">
    <property type="entry name" value="RNA POLYMERASE-ASSOCIATED PROTEIN CTR9 HOMOLOG"/>
    <property type="match status" value="1"/>
</dbReference>
<dbReference type="GO" id="GO:0016593">
    <property type="term" value="C:Cdc73/Paf1 complex"/>
    <property type="evidence" value="ECO:0007669"/>
    <property type="project" value="TreeGrafter"/>
</dbReference>
<keyword evidence="6" id="KW-1185">Reference proteome</keyword>
<protein>
    <submittedName>
        <fullName evidence="5">Uncharacterized protein</fullName>
    </submittedName>
</protein>
<feature type="compositionally biased region" description="Basic residues" evidence="4">
    <location>
        <begin position="1268"/>
        <end position="1285"/>
    </location>
</feature>
<feature type="region of interest" description="Disordered" evidence="4">
    <location>
        <begin position="1239"/>
        <end position="1288"/>
    </location>
</feature>
<dbReference type="EMBL" id="MBFR01000363">
    <property type="protein sequence ID" value="PVU88746.1"/>
    <property type="molecule type" value="Genomic_DNA"/>
</dbReference>
<organism evidence="5 6">
    <name type="scientific">Smittium simulii</name>
    <dbReference type="NCBI Taxonomy" id="133385"/>
    <lineage>
        <taxon>Eukaryota</taxon>
        <taxon>Fungi</taxon>
        <taxon>Fungi incertae sedis</taxon>
        <taxon>Zoopagomycota</taxon>
        <taxon>Kickxellomycotina</taxon>
        <taxon>Harpellomycetes</taxon>
        <taxon>Harpellales</taxon>
        <taxon>Legeriomycetaceae</taxon>
        <taxon>Smittium</taxon>
    </lineage>
</organism>
<dbReference type="SUPFAM" id="SSF48452">
    <property type="entry name" value="TPR-like"/>
    <property type="match status" value="3"/>
</dbReference>
<feature type="compositionally biased region" description="Polar residues" evidence="4">
    <location>
        <begin position="1349"/>
        <end position="1359"/>
    </location>
</feature>
<comment type="caution">
    <text evidence="5">The sequence shown here is derived from an EMBL/GenBank/DDBJ whole genome shotgun (WGS) entry which is preliminary data.</text>
</comment>
<keyword evidence="2 3" id="KW-0802">TPR repeat</keyword>
<evidence type="ECO:0000256" key="2">
    <source>
        <dbReference type="ARBA" id="ARBA00022803"/>
    </source>
</evidence>
<feature type="compositionally biased region" description="Basic and acidic residues" evidence="4">
    <location>
        <begin position="1338"/>
        <end position="1348"/>
    </location>
</feature>
<dbReference type="Pfam" id="PF13181">
    <property type="entry name" value="TPR_8"/>
    <property type="match status" value="1"/>
</dbReference>
<evidence type="ECO:0000256" key="4">
    <source>
        <dbReference type="SAM" id="MobiDB-lite"/>
    </source>
</evidence>
<dbReference type="InterPro" id="IPR011990">
    <property type="entry name" value="TPR-like_helical_dom_sf"/>
</dbReference>
<keyword evidence="1" id="KW-0677">Repeat</keyword>